<sequence length="271" mass="29432">MYNVLKYLKTKYTFMQKKIIILVLASFIRMSGQVGINTTNPKGVLDIVSTTSGVIIPRLANPGTILAPVEGMMVYDTTNKSLRYHDGVSWSSLIVTKLTKPNEGVVKINAGGAGAGTKPNWSNVSANTTRQVTYSLPLVYATAPTTSWPENSLISDVRIFAGNQFLENGVLGQVHQWRLIVNYTKSSNILSQDIRFILRNPLSGFRSEISGVIPSGKTSGILVYNFTTIADGISLPAPLGTGGGYILEWVASDDITTISIDSLTRISFHKD</sequence>
<protein>
    <submittedName>
        <fullName evidence="1">Uncharacterized protein</fullName>
    </submittedName>
</protein>
<organism evidence="1 2">
    <name type="scientific">Chryseobacterium glaciei</name>
    <dbReference type="NCBI Taxonomy" id="1685010"/>
    <lineage>
        <taxon>Bacteria</taxon>
        <taxon>Pseudomonadati</taxon>
        <taxon>Bacteroidota</taxon>
        <taxon>Flavobacteriia</taxon>
        <taxon>Flavobacteriales</taxon>
        <taxon>Weeksellaceae</taxon>
        <taxon>Chryseobacterium group</taxon>
        <taxon>Chryseobacterium</taxon>
    </lineage>
</organism>
<gene>
    <name evidence="1" type="ORF">A0O34_02640</name>
</gene>
<dbReference type="AlphaFoldDB" id="A0A172XR60"/>
<name>A0A172XR60_9FLAO</name>
<proteinExistence type="predicted"/>
<keyword evidence="2" id="KW-1185">Reference proteome</keyword>
<dbReference type="EMBL" id="CP015199">
    <property type="protein sequence ID" value="ANF49517.1"/>
    <property type="molecule type" value="Genomic_DNA"/>
</dbReference>
<dbReference type="STRING" id="1685010.A0O34_02640"/>
<dbReference type="KEGG" id="chh:A0O34_02640"/>
<reference evidence="1 2" key="1">
    <citation type="submission" date="2016-04" db="EMBL/GenBank/DDBJ databases">
        <title>Complete Genome Sequence of Chryseobacterium sp. IHBB 10212.</title>
        <authorList>
            <person name="Pal M."/>
            <person name="Swarnkar M.K."/>
            <person name="Kaushal K."/>
            <person name="Chhibber S."/>
            <person name="Singh A.K."/>
            <person name="Gulati A."/>
        </authorList>
    </citation>
    <scope>NUCLEOTIDE SEQUENCE [LARGE SCALE GENOMIC DNA]</scope>
    <source>
        <strain evidence="1 2">IHBB 10212</strain>
    </source>
</reference>
<evidence type="ECO:0000313" key="2">
    <source>
        <dbReference type="Proteomes" id="UP000077824"/>
    </source>
</evidence>
<dbReference type="Proteomes" id="UP000077824">
    <property type="component" value="Chromosome"/>
</dbReference>
<evidence type="ECO:0000313" key="1">
    <source>
        <dbReference type="EMBL" id="ANF49517.1"/>
    </source>
</evidence>
<accession>A0A172XR60</accession>